<dbReference type="Proteomes" id="UP000230002">
    <property type="component" value="Unassembled WGS sequence"/>
</dbReference>
<keyword evidence="2" id="KW-1185">Reference proteome</keyword>
<gene>
    <name evidence="1" type="ORF">GSI_06104</name>
</gene>
<comment type="caution">
    <text evidence="1">The sequence shown here is derived from an EMBL/GenBank/DDBJ whole genome shotgun (WGS) entry which is preliminary data.</text>
</comment>
<dbReference type="STRING" id="1077348.A0A2G8SCC9"/>
<reference evidence="1 2" key="1">
    <citation type="journal article" date="2015" name="Sci. Rep.">
        <title>Chromosome-level genome map provides insights into diverse defense mechanisms in the medicinal fungus Ganoderma sinense.</title>
        <authorList>
            <person name="Zhu Y."/>
            <person name="Xu J."/>
            <person name="Sun C."/>
            <person name="Zhou S."/>
            <person name="Xu H."/>
            <person name="Nelson D.R."/>
            <person name="Qian J."/>
            <person name="Song J."/>
            <person name="Luo H."/>
            <person name="Xiang L."/>
            <person name="Li Y."/>
            <person name="Xu Z."/>
            <person name="Ji A."/>
            <person name="Wang L."/>
            <person name="Lu S."/>
            <person name="Hayward A."/>
            <person name="Sun W."/>
            <person name="Li X."/>
            <person name="Schwartz D.C."/>
            <person name="Wang Y."/>
            <person name="Chen S."/>
        </authorList>
    </citation>
    <scope>NUCLEOTIDE SEQUENCE [LARGE SCALE GENOMIC DNA]</scope>
    <source>
        <strain evidence="1 2">ZZ0214-1</strain>
    </source>
</reference>
<sequence>METNDGSPGAEAYIALTVRNEETHTEFSRQADLLEVQETNTIMVSENVFTRCAELGQDASSQAVRIFKFRRKL</sequence>
<evidence type="ECO:0000313" key="2">
    <source>
        <dbReference type="Proteomes" id="UP000230002"/>
    </source>
</evidence>
<proteinExistence type="predicted"/>
<protein>
    <submittedName>
        <fullName evidence="1">Uncharacterized protein</fullName>
    </submittedName>
</protein>
<organism evidence="1 2">
    <name type="scientific">Ganoderma sinense ZZ0214-1</name>
    <dbReference type="NCBI Taxonomy" id="1077348"/>
    <lineage>
        <taxon>Eukaryota</taxon>
        <taxon>Fungi</taxon>
        <taxon>Dikarya</taxon>
        <taxon>Basidiomycota</taxon>
        <taxon>Agaricomycotina</taxon>
        <taxon>Agaricomycetes</taxon>
        <taxon>Polyporales</taxon>
        <taxon>Polyporaceae</taxon>
        <taxon>Ganoderma</taxon>
    </lineage>
</organism>
<name>A0A2G8SCC9_9APHY</name>
<evidence type="ECO:0000313" key="1">
    <source>
        <dbReference type="EMBL" id="PIL31403.1"/>
    </source>
</evidence>
<accession>A0A2G8SCC9</accession>
<dbReference type="EMBL" id="AYKW01000012">
    <property type="protein sequence ID" value="PIL31403.1"/>
    <property type="molecule type" value="Genomic_DNA"/>
</dbReference>
<dbReference type="AlphaFoldDB" id="A0A2G8SCC9"/>
<dbReference type="OrthoDB" id="194386at2759"/>